<evidence type="ECO:0000256" key="10">
    <source>
        <dbReference type="ARBA" id="ARBA00049959"/>
    </source>
</evidence>
<evidence type="ECO:0000256" key="2">
    <source>
        <dbReference type="ARBA" id="ARBA00010411"/>
    </source>
</evidence>
<name>A0ABQ8F0N1_9FUNG</name>
<keyword evidence="13" id="KW-1185">Reference proteome</keyword>
<dbReference type="EMBL" id="JAFCIX010000438">
    <property type="protein sequence ID" value="KAH6590011.1"/>
    <property type="molecule type" value="Genomic_DNA"/>
</dbReference>
<comment type="function">
    <text evidence="10">Essential for the assembly of the distal half of centrioles, required for centriole elongation. Acts as a negative regulator of centriole elongation.</text>
</comment>
<protein>
    <recommendedName>
        <fullName evidence="3">Centrosomal protein POC5</fullName>
    </recommendedName>
    <alternativeName>
        <fullName evidence="9">Protein of centriole 5</fullName>
    </alternativeName>
</protein>
<evidence type="ECO:0000256" key="4">
    <source>
        <dbReference type="ARBA" id="ARBA00022490"/>
    </source>
</evidence>
<evidence type="ECO:0000256" key="11">
    <source>
        <dbReference type="SAM" id="MobiDB-lite"/>
    </source>
</evidence>
<evidence type="ECO:0000256" key="7">
    <source>
        <dbReference type="ARBA" id="ARBA00023212"/>
    </source>
</evidence>
<reference evidence="12 13" key="1">
    <citation type="submission" date="2021-02" db="EMBL/GenBank/DDBJ databases">
        <title>Variation within the Batrachochytrium salamandrivorans European outbreak.</title>
        <authorList>
            <person name="Kelly M."/>
            <person name="Pasmans F."/>
            <person name="Shea T.P."/>
            <person name="Munoz J.F."/>
            <person name="Carranza S."/>
            <person name="Cuomo C.A."/>
            <person name="Martel A."/>
        </authorList>
    </citation>
    <scope>NUCLEOTIDE SEQUENCE [LARGE SCALE GENOMIC DNA]</scope>
    <source>
        <strain evidence="12 13">AMFP18/2</strain>
    </source>
</reference>
<evidence type="ECO:0000256" key="5">
    <source>
        <dbReference type="ARBA" id="ARBA00022737"/>
    </source>
</evidence>
<keyword evidence="8" id="KW-0131">Cell cycle</keyword>
<dbReference type="InterPro" id="IPR033351">
    <property type="entry name" value="POC5"/>
</dbReference>
<dbReference type="Proteomes" id="UP001648503">
    <property type="component" value="Unassembled WGS sequence"/>
</dbReference>
<comment type="subcellular location">
    <subcellularLocation>
        <location evidence="1">Cytoplasm</location>
        <location evidence="1">Cytoskeleton</location>
        <location evidence="1">Microtubule organizing center</location>
        <location evidence="1">Centrosome</location>
        <location evidence="1">Centriole</location>
    </subcellularLocation>
</comment>
<evidence type="ECO:0000256" key="1">
    <source>
        <dbReference type="ARBA" id="ARBA00004114"/>
    </source>
</evidence>
<evidence type="ECO:0000256" key="9">
    <source>
        <dbReference type="ARBA" id="ARBA00031694"/>
    </source>
</evidence>
<dbReference type="PANTHER" id="PTHR28618">
    <property type="entry name" value="CENTROSOMAL PROTEIN POC5"/>
    <property type="match status" value="1"/>
</dbReference>
<feature type="region of interest" description="Disordered" evidence="11">
    <location>
        <begin position="170"/>
        <end position="193"/>
    </location>
</feature>
<keyword evidence="6" id="KW-0175">Coiled coil</keyword>
<keyword evidence="5" id="KW-0677">Repeat</keyword>
<proteinExistence type="inferred from homology"/>
<dbReference type="PANTHER" id="PTHR28618:SF1">
    <property type="entry name" value="CENTROSOMAL PROTEIN POC5"/>
    <property type="match status" value="1"/>
</dbReference>
<evidence type="ECO:0000313" key="13">
    <source>
        <dbReference type="Proteomes" id="UP001648503"/>
    </source>
</evidence>
<keyword evidence="7" id="KW-0206">Cytoskeleton</keyword>
<gene>
    <name evidence="12" type="ORF">BASA50_009713</name>
</gene>
<comment type="similarity">
    <text evidence="2">Belongs to the POC5 family.</text>
</comment>
<organism evidence="12 13">
    <name type="scientific">Batrachochytrium salamandrivorans</name>
    <dbReference type="NCBI Taxonomy" id="1357716"/>
    <lineage>
        <taxon>Eukaryota</taxon>
        <taxon>Fungi</taxon>
        <taxon>Fungi incertae sedis</taxon>
        <taxon>Chytridiomycota</taxon>
        <taxon>Chytridiomycota incertae sedis</taxon>
        <taxon>Chytridiomycetes</taxon>
        <taxon>Rhizophydiales</taxon>
        <taxon>Rhizophydiales incertae sedis</taxon>
        <taxon>Batrachochytrium</taxon>
    </lineage>
</organism>
<evidence type="ECO:0000256" key="6">
    <source>
        <dbReference type="ARBA" id="ARBA00023054"/>
    </source>
</evidence>
<evidence type="ECO:0000313" key="12">
    <source>
        <dbReference type="EMBL" id="KAH6590011.1"/>
    </source>
</evidence>
<feature type="compositionally biased region" description="Basic and acidic residues" evidence="11">
    <location>
        <begin position="170"/>
        <end position="186"/>
    </location>
</feature>
<comment type="caution">
    <text evidence="12">The sequence shown here is derived from an EMBL/GenBank/DDBJ whole genome shotgun (WGS) entry which is preliminary data.</text>
</comment>
<evidence type="ECO:0000256" key="3">
    <source>
        <dbReference type="ARBA" id="ARBA00014910"/>
    </source>
</evidence>
<accession>A0ABQ8F0N1</accession>
<sequence length="193" mass="22215">MDDYVQVVSAVTVYLTSKRDVLSSAKFFCKWRTRVAETRRLKLALHTAVCHFKRTLLRKSITGWHCVAGVTWKKATEKIIRLKAEKQLKLMSIEYESRIAELSMKLSRAHIQLSSLQKEQRTQQEDMKRSFFRGVCALNMETMGIFCDDRTEVPTDFGNVPDPSRLVADIERVDPENSSVRFDDTSPKGAKRP</sequence>
<evidence type="ECO:0000256" key="8">
    <source>
        <dbReference type="ARBA" id="ARBA00023306"/>
    </source>
</evidence>
<keyword evidence="4" id="KW-0963">Cytoplasm</keyword>